<evidence type="ECO:0000259" key="1">
    <source>
        <dbReference type="PROSITE" id="PS50181"/>
    </source>
</evidence>
<evidence type="ECO:0000313" key="2">
    <source>
        <dbReference type="EMBL" id="KAF3040453.1"/>
    </source>
</evidence>
<dbReference type="Proteomes" id="UP000758155">
    <property type="component" value="Unassembled WGS sequence"/>
</dbReference>
<gene>
    <name evidence="2" type="ORF">E8E12_002265</name>
</gene>
<dbReference type="EMBL" id="SWKV01000025">
    <property type="protein sequence ID" value="KAF3040453.1"/>
    <property type="molecule type" value="Genomic_DNA"/>
</dbReference>
<proteinExistence type="predicted"/>
<protein>
    <recommendedName>
        <fullName evidence="1">F-box domain-containing protein</fullName>
    </recommendedName>
</protein>
<organism evidence="2 3">
    <name type="scientific">Didymella heteroderae</name>
    <dbReference type="NCBI Taxonomy" id="1769908"/>
    <lineage>
        <taxon>Eukaryota</taxon>
        <taxon>Fungi</taxon>
        <taxon>Dikarya</taxon>
        <taxon>Ascomycota</taxon>
        <taxon>Pezizomycotina</taxon>
        <taxon>Dothideomycetes</taxon>
        <taxon>Pleosporomycetidae</taxon>
        <taxon>Pleosporales</taxon>
        <taxon>Pleosporineae</taxon>
        <taxon>Didymellaceae</taxon>
        <taxon>Didymella</taxon>
    </lineage>
</organism>
<dbReference type="PROSITE" id="PS50181">
    <property type="entry name" value="FBOX"/>
    <property type="match status" value="1"/>
</dbReference>
<reference evidence="2" key="1">
    <citation type="submission" date="2019-04" db="EMBL/GenBank/DDBJ databases">
        <title>Sequencing of skin fungus with MAO and IRED activity.</title>
        <authorList>
            <person name="Marsaioli A.J."/>
            <person name="Bonatto J.M.C."/>
            <person name="Reis Junior O."/>
        </authorList>
    </citation>
    <scope>NUCLEOTIDE SEQUENCE</scope>
    <source>
        <strain evidence="2">28M1</strain>
    </source>
</reference>
<keyword evidence="3" id="KW-1185">Reference proteome</keyword>
<sequence>MAIHWIFCVVCGGPPNDPYDDIVTGRVAEAGATPEQLKAEYFEQWLGKVELFGMQSALPVYDDSDDDDTQTELATAKRNVDATPEFFPDVWVGCGYNIAFHPPGYGIVPVLEPDGNGHSFFPMHSACATIVQTVCASDTTTMSLQYYYHILRKACLRFPGEGGILWPHKHFGAMQYWAYDDWNYTYGYLKFVTDPLRSEDAENLILTSLKPAEAKTSRPRNPELEHNCSAIGNLPKEIIDEVAAFLPIDAIFSLRLTSPTLAHQVSLDQRFFRERLLSGELLPHIWGLDWVSCQKLIPNIKKRTMDSSEDNYWDWKRVARLLADVPRLMAHSPEREEIPLGLWNRCRIWQSVVDAEKWLNNG</sequence>
<dbReference type="OrthoDB" id="3932329at2759"/>
<feature type="domain" description="F-box" evidence="1">
    <location>
        <begin position="228"/>
        <end position="275"/>
    </location>
</feature>
<name>A0A9P5C1Y3_9PLEO</name>
<evidence type="ECO:0000313" key="3">
    <source>
        <dbReference type="Proteomes" id="UP000758155"/>
    </source>
</evidence>
<dbReference type="InterPro" id="IPR001810">
    <property type="entry name" value="F-box_dom"/>
</dbReference>
<accession>A0A9P5C1Y3</accession>
<comment type="caution">
    <text evidence="2">The sequence shown here is derived from an EMBL/GenBank/DDBJ whole genome shotgun (WGS) entry which is preliminary data.</text>
</comment>
<dbReference type="AlphaFoldDB" id="A0A9P5C1Y3"/>